<accession>A0A6J6WQN9</accession>
<dbReference type="EMBL" id="CAEZZV010000174">
    <property type="protein sequence ID" value="CAB4787050.1"/>
    <property type="molecule type" value="Genomic_DNA"/>
</dbReference>
<protein>
    <submittedName>
        <fullName evidence="1">Unannotated protein</fullName>
    </submittedName>
</protein>
<evidence type="ECO:0000313" key="1">
    <source>
        <dbReference type="EMBL" id="CAB4787050.1"/>
    </source>
</evidence>
<proteinExistence type="predicted"/>
<organism evidence="1">
    <name type="scientific">freshwater metagenome</name>
    <dbReference type="NCBI Taxonomy" id="449393"/>
    <lineage>
        <taxon>unclassified sequences</taxon>
        <taxon>metagenomes</taxon>
        <taxon>ecological metagenomes</taxon>
    </lineage>
</organism>
<name>A0A6J6WQN9_9ZZZZ</name>
<dbReference type="AlphaFoldDB" id="A0A6J6WQN9"/>
<gene>
    <name evidence="1" type="ORF">UFOPK2921_01194</name>
</gene>
<reference evidence="1" key="1">
    <citation type="submission" date="2020-05" db="EMBL/GenBank/DDBJ databases">
        <authorList>
            <person name="Chiriac C."/>
            <person name="Salcher M."/>
            <person name="Ghai R."/>
            <person name="Kavagutti S V."/>
        </authorList>
    </citation>
    <scope>NUCLEOTIDE SEQUENCE</scope>
</reference>
<sequence>MTPFGNPVVPDVYMMYNKSSPDAVTAGSVAGIVADSTMKSRAKGGFVEESPTYNHDLMSVRSPRDCNSETLAANSEPKTRAVVPESLRMNSNSSAINRQFKGTMTAPSLAVAKKAVMNSEEFINKRATRSPFLTPALTSSDATLFVSAFSSA</sequence>